<accession>A0A919R0J5</accession>
<dbReference type="AlphaFoldDB" id="A0A919R0J5"/>
<reference evidence="2" key="1">
    <citation type="submission" date="2021-01" db="EMBL/GenBank/DDBJ databases">
        <title>Whole genome shotgun sequence of Sphaerisporangium rufum NBRC 109079.</title>
        <authorList>
            <person name="Komaki H."/>
            <person name="Tamura T."/>
        </authorList>
    </citation>
    <scope>NUCLEOTIDE SEQUENCE</scope>
    <source>
        <strain evidence="2">NBRC 109079</strain>
    </source>
</reference>
<protein>
    <submittedName>
        <fullName evidence="2">Uncharacterized protein</fullName>
    </submittedName>
</protein>
<evidence type="ECO:0000313" key="2">
    <source>
        <dbReference type="EMBL" id="GII77432.1"/>
    </source>
</evidence>
<gene>
    <name evidence="2" type="ORF">Sru01_24140</name>
</gene>
<sequence length="167" mass="17143">MERAGTRTARRGGRRAARLVAGAAAVSALVAGPPASGTTLCAGTGGQRVPGDGGDEGLRASIPDPGEEAAAGDIHSHEGNGTRNHNIVAVRSPTYNHGYQHNSPYTVDGATGIQNALCRGAKVCKITLNLVLVVNGRAERRLRTESTTSAREMVRTFIPAGDDGSCG</sequence>
<comment type="caution">
    <text evidence="2">The sequence shown here is derived from an EMBL/GenBank/DDBJ whole genome shotgun (WGS) entry which is preliminary data.</text>
</comment>
<name>A0A919R0J5_9ACTN</name>
<feature type="region of interest" description="Disordered" evidence="1">
    <location>
        <begin position="41"/>
        <end position="84"/>
    </location>
</feature>
<dbReference type="EMBL" id="BOOU01000036">
    <property type="protein sequence ID" value="GII77432.1"/>
    <property type="molecule type" value="Genomic_DNA"/>
</dbReference>
<evidence type="ECO:0000313" key="3">
    <source>
        <dbReference type="Proteomes" id="UP000655287"/>
    </source>
</evidence>
<dbReference type="Proteomes" id="UP000655287">
    <property type="component" value="Unassembled WGS sequence"/>
</dbReference>
<dbReference type="RefSeq" id="WP_203984316.1">
    <property type="nucleotide sequence ID" value="NZ_BOOU01000036.1"/>
</dbReference>
<organism evidence="2 3">
    <name type="scientific">Sphaerisporangium rufum</name>
    <dbReference type="NCBI Taxonomy" id="1381558"/>
    <lineage>
        <taxon>Bacteria</taxon>
        <taxon>Bacillati</taxon>
        <taxon>Actinomycetota</taxon>
        <taxon>Actinomycetes</taxon>
        <taxon>Streptosporangiales</taxon>
        <taxon>Streptosporangiaceae</taxon>
        <taxon>Sphaerisporangium</taxon>
    </lineage>
</organism>
<feature type="compositionally biased region" description="Gly residues" evidence="1">
    <location>
        <begin position="43"/>
        <end position="52"/>
    </location>
</feature>
<proteinExistence type="predicted"/>
<evidence type="ECO:0000256" key="1">
    <source>
        <dbReference type="SAM" id="MobiDB-lite"/>
    </source>
</evidence>
<keyword evidence="3" id="KW-1185">Reference proteome</keyword>